<evidence type="ECO:0000259" key="7">
    <source>
        <dbReference type="PROSITE" id="PS50847"/>
    </source>
</evidence>
<accession>A0A564TY46</accession>
<keyword evidence="3" id="KW-0732">Signal</keyword>
<reference evidence="8 9" key="1">
    <citation type="submission" date="2019-07" db="EMBL/GenBank/DDBJ databases">
        <authorList>
            <person name="Hibberd C M."/>
            <person name="Gehrig L. J."/>
            <person name="Chang H.-W."/>
            <person name="Venkatesh S."/>
        </authorList>
    </citation>
    <scope>NUCLEOTIDE SEQUENCE [LARGE SCALE GENOMIC DNA]</scope>
    <source>
        <strain evidence="8">Streptococcus_salivarius_SS_Bg39</strain>
    </source>
</reference>
<protein>
    <submittedName>
        <fullName evidence="8">Gram positive anchor</fullName>
    </submittedName>
</protein>
<name>A0A564TY46_STRVE</name>
<evidence type="ECO:0000256" key="5">
    <source>
        <dbReference type="SAM" id="MobiDB-lite"/>
    </source>
</evidence>
<proteinExistence type="predicted"/>
<evidence type="ECO:0000256" key="1">
    <source>
        <dbReference type="ARBA" id="ARBA00022512"/>
    </source>
</evidence>
<feature type="region of interest" description="Disordered" evidence="5">
    <location>
        <begin position="1"/>
        <end position="53"/>
    </location>
</feature>
<keyword evidence="6" id="KW-0472">Membrane</keyword>
<evidence type="ECO:0000256" key="2">
    <source>
        <dbReference type="ARBA" id="ARBA00022525"/>
    </source>
</evidence>
<evidence type="ECO:0000256" key="3">
    <source>
        <dbReference type="ARBA" id="ARBA00022729"/>
    </source>
</evidence>
<evidence type="ECO:0000256" key="6">
    <source>
        <dbReference type="SAM" id="Phobius"/>
    </source>
</evidence>
<keyword evidence="2" id="KW-0964">Secreted</keyword>
<sequence>MSASESASISESQSVSNSESASTSASESSSEVKDSKQKRGSHALPKTGEENSSLSMVFGALATATGLAFLAKRKKDEEREDY</sequence>
<feature type="compositionally biased region" description="Low complexity" evidence="5">
    <location>
        <begin position="1"/>
        <end position="29"/>
    </location>
</feature>
<dbReference type="EMBL" id="CABHNJ010000037">
    <property type="protein sequence ID" value="VUX12175.1"/>
    <property type="molecule type" value="Genomic_DNA"/>
</dbReference>
<dbReference type="PROSITE" id="PS50847">
    <property type="entry name" value="GRAM_POS_ANCHORING"/>
    <property type="match status" value="1"/>
</dbReference>
<feature type="domain" description="Gram-positive cocci surface proteins LPxTG" evidence="7">
    <location>
        <begin position="44"/>
        <end position="81"/>
    </location>
</feature>
<feature type="transmembrane region" description="Helical" evidence="6">
    <location>
        <begin position="53"/>
        <end position="71"/>
    </location>
</feature>
<evidence type="ECO:0000313" key="9">
    <source>
        <dbReference type="Proteomes" id="UP000380217"/>
    </source>
</evidence>
<keyword evidence="4" id="KW-0572">Peptidoglycan-anchor</keyword>
<organism evidence="8 9">
    <name type="scientific">Streptococcus vestibularis</name>
    <dbReference type="NCBI Taxonomy" id="1343"/>
    <lineage>
        <taxon>Bacteria</taxon>
        <taxon>Bacillati</taxon>
        <taxon>Bacillota</taxon>
        <taxon>Bacilli</taxon>
        <taxon>Lactobacillales</taxon>
        <taxon>Streptococcaceae</taxon>
        <taxon>Streptococcus</taxon>
    </lineage>
</organism>
<evidence type="ECO:0000313" key="8">
    <source>
        <dbReference type="EMBL" id="VUX12175.1"/>
    </source>
</evidence>
<gene>
    <name evidence="8" type="ORF">SSSS39_00339</name>
</gene>
<keyword evidence="6" id="KW-0812">Transmembrane</keyword>
<dbReference type="NCBIfam" id="TIGR01167">
    <property type="entry name" value="LPXTG_anchor"/>
    <property type="match status" value="1"/>
</dbReference>
<dbReference type="Proteomes" id="UP000380217">
    <property type="component" value="Unassembled WGS sequence"/>
</dbReference>
<dbReference type="RefSeq" id="WP_259273597.1">
    <property type="nucleotide sequence ID" value="NZ_CABHNJ010000037.1"/>
</dbReference>
<dbReference type="Pfam" id="PF00746">
    <property type="entry name" value="Gram_pos_anchor"/>
    <property type="match status" value="1"/>
</dbReference>
<keyword evidence="1" id="KW-0134">Cell wall</keyword>
<dbReference type="InterPro" id="IPR019931">
    <property type="entry name" value="LPXTG_anchor"/>
</dbReference>
<evidence type="ECO:0000256" key="4">
    <source>
        <dbReference type="ARBA" id="ARBA00023088"/>
    </source>
</evidence>
<dbReference type="AlphaFoldDB" id="A0A564TY46"/>
<keyword evidence="6" id="KW-1133">Transmembrane helix</keyword>